<accession>A0A974HTL8</accession>
<sequence length="89" mass="9761">MCAGQISLYSRRTPVWGKNSALGHSPTFIRGHYPAELCYLEPVGMRYYAQGPECWNSYIWAASACKWVPRAPAPLTPLSGVSSVASDIL</sequence>
<proteinExistence type="predicted"/>
<name>A0A974HTL8_XENLA</name>
<evidence type="ECO:0000313" key="2">
    <source>
        <dbReference type="Proteomes" id="UP000694892"/>
    </source>
</evidence>
<protein>
    <submittedName>
        <fullName evidence="1">Uncharacterized protein</fullName>
    </submittedName>
</protein>
<gene>
    <name evidence="1" type="ORF">XELAEV_18018216mg</name>
</gene>
<dbReference type="EMBL" id="CM004470">
    <property type="protein sequence ID" value="OCT89598.1"/>
    <property type="molecule type" value="Genomic_DNA"/>
</dbReference>
<evidence type="ECO:0000313" key="1">
    <source>
        <dbReference type="EMBL" id="OCT89598.1"/>
    </source>
</evidence>
<reference evidence="2" key="1">
    <citation type="journal article" date="2016" name="Nature">
        <title>Genome evolution in the allotetraploid frog Xenopus laevis.</title>
        <authorList>
            <person name="Session A.M."/>
            <person name="Uno Y."/>
            <person name="Kwon T."/>
            <person name="Chapman J.A."/>
            <person name="Toyoda A."/>
            <person name="Takahashi S."/>
            <person name="Fukui A."/>
            <person name="Hikosaka A."/>
            <person name="Suzuki A."/>
            <person name="Kondo M."/>
            <person name="van Heeringen S.J."/>
            <person name="Quigley I."/>
            <person name="Heinz S."/>
            <person name="Ogino H."/>
            <person name="Ochi H."/>
            <person name="Hellsten U."/>
            <person name="Lyons J.B."/>
            <person name="Simakov O."/>
            <person name="Putnam N."/>
            <person name="Stites J."/>
            <person name="Kuroki Y."/>
            <person name="Tanaka T."/>
            <person name="Michiue T."/>
            <person name="Watanabe M."/>
            <person name="Bogdanovic O."/>
            <person name="Lister R."/>
            <person name="Georgiou G."/>
            <person name="Paranjpe S.S."/>
            <person name="van Kruijsbergen I."/>
            <person name="Shu S."/>
            <person name="Carlson J."/>
            <person name="Kinoshita T."/>
            <person name="Ohta Y."/>
            <person name="Mawaribuchi S."/>
            <person name="Jenkins J."/>
            <person name="Grimwood J."/>
            <person name="Schmutz J."/>
            <person name="Mitros T."/>
            <person name="Mozaffari S.V."/>
            <person name="Suzuki Y."/>
            <person name="Haramoto Y."/>
            <person name="Yamamoto T.S."/>
            <person name="Takagi C."/>
            <person name="Heald R."/>
            <person name="Miller K."/>
            <person name="Haudenschild C."/>
            <person name="Kitzman J."/>
            <person name="Nakayama T."/>
            <person name="Izutsu Y."/>
            <person name="Robert J."/>
            <person name="Fortriede J."/>
            <person name="Burns K."/>
            <person name="Lotay V."/>
            <person name="Karimi K."/>
            <person name="Yasuoka Y."/>
            <person name="Dichmann D.S."/>
            <person name="Flajnik M.F."/>
            <person name="Houston D.W."/>
            <person name="Shendure J."/>
            <person name="DuPasquier L."/>
            <person name="Vize P.D."/>
            <person name="Zorn A.M."/>
            <person name="Ito M."/>
            <person name="Marcotte E.M."/>
            <person name="Wallingford J.B."/>
            <person name="Ito Y."/>
            <person name="Asashima M."/>
            <person name="Ueno N."/>
            <person name="Matsuda Y."/>
            <person name="Veenstra G.J."/>
            <person name="Fujiyama A."/>
            <person name="Harland R.M."/>
            <person name="Taira M."/>
            <person name="Rokhsar D.S."/>
        </authorList>
    </citation>
    <scope>NUCLEOTIDE SEQUENCE [LARGE SCALE GENOMIC DNA]</scope>
    <source>
        <strain evidence="2">J</strain>
    </source>
</reference>
<organism evidence="1 2">
    <name type="scientific">Xenopus laevis</name>
    <name type="common">African clawed frog</name>
    <dbReference type="NCBI Taxonomy" id="8355"/>
    <lineage>
        <taxon>Eukaryota</taxon>
        <taxon>Metazoa</taxon>
        <taxon>Chordata</taxon>
        <taxon>Craniata</taxon>
        <taxon>Vertebrata</taxon>
        <taxon>Euteleostomi</taxon>
        <taxon>Amphibia</taxon>
        <taxon>Batrachia</taxon>
        <taxon>Anura</taxon>
        <taxon>Pipoidea</taxon>
        <taxon>Pipidae</taxon>
        <taxon>Xenopodinae</taxon>
        <taxon>Xenopus</taxon>
        <taxon>Xenopus</taxon>
    </lineage>
</organism>
<dbReference type="AlphaFoldDB" id="A0A974HTL8"/>
<dbReference type="Proteomes" id="UP000694892">
    <property type="component" value="Chromosome 3L"/>
</dbReference>